<feature type="transmembrane region" description="Helical" evidence="1">
    <location>
        <begin position="15"/>
        <end position="38"/>
    </location>
</feature>
<accession>A0AB36FU26</accession>
<name>A0AB36FU26_ALTMA</name>
<organism evidence="2 3">
    <name type="scientific">Alteromonas macleodii</name>
    <name type="common">Pseudoalteromonas macleodii</name>
    <dbReference type="NCBI Taxonomy" id="28108"/>
    <lineage>
        <taxon>Bacteria</taxon>
        <taxon>Pseudomonadati</taxon>
        <taxon>Pseudomonadota</taxon>
        <taxon>Gammaproteobacteria</taxon>
        <taxon>Alteromonadales</taxon>
        <taxon>Alteromonadaceae</taxon>
        <taxon>Alteromonas/Salinimonas group</taxon>
        <taxon>Alteromonas</taxon>
    </lineage>
</organism>
<comment type="caution">
    <text evidence="2">The sequence shown here is derived from an EMBL/GenBank/DDBJ whole genome shotgun (WGS) entry which is preliminary data.</text>
</comment>
<evidence type="ECO:0000313" key="2">
    <source>
        <dbReference type="EMBL" id="OES26324.1"/>
    </source>
</evidence>
<keyword evidence="1" id="KW-1133">Transmembrane helix</keyword>
<dbReference type="AlphaFoldDB" id="A0AB36FU26"/>
<keyword evidence="1" id="KW-0812">Transmembrane</keyword>
<keyword evidence="3" id="KW-1185">Reference proteome</keyword>
<evidence type="ECO:0000256" key="1">
    <source>
        <dbReference type="SAM" id="Phobius"/>
    </source>
</evidence>
<proteinExistence type="predicted"/>
<protein>
    <submittedName>
        <fullName evidence="2">Uncharacterized protein</fullName>
    </submittedName>
</protein>
<gene>
    <name evidence="2" type="ORF">BFV95_4024</name>
</gene>
<dbReference type="Proteomes" id="UP000095392">
    <property type="component" value="Unassembled WGS sequence"/>
</dbReference>
<keyword evidence="1" id="KW-0472">Membrane</keyword>
<evidence type="ECO:0000313" key="3">
    <source>
        <dbReference type="Proteomes" id="UP000095392"/>
    </source>
</evidence>
<reference evidence="2 3" key="1">
    <citation type="submission" date="2016-09" db="EMBL/GenBank/DDBJ databases">
        <title>Draft Genome Sequence of four Alteromonas macleodii strains isolated from copper coupons and grown long-term at elevated copper levels.</title>
        <authorList>
            <person name="Cusick K."/>
            <person name="Dale J."/>
            <person name="Little B."/>
            <person name="Biffinger J."/>
        </authorList>
    </citation>
    <scope>NUCLEOTIDE SEQUENCE [LARGE SCALE GENOMIC DNA]</scope>
    <source>
        <strain evidence="2 3">KCP01</strain>
    </source>
</reference>
<sequence>MHSATVKALGLKGSMIIVSNGSLATGIFGFTLLLLLIIRVCDAYASPYTLLLVLF</sequence>
<dbReference type="EMBL" id="MIPY01000035">
    <property type="protein sequence ID" value="OES26324.1"/>
    <property type="molecule type" value="Genomic_DNA"/>
</dbReference>